<evidence type="ECO:0000256" key="3">
    <source>
        <dbReference type="ARBA" id="ARBA00022475"/>
    </source>
</evidence>
<feature type="transmembrane region" description="Helical" evidence="9">
    <location>
        <begin position="43"/>
        <end position="70"/>
    </location>
</feature>
<keyword evidence="5 9" id="KW-0653">Protein transport</keyword>
<keyword evidence="7 9" id="KW-0811">Translocation</keyword>
<protein>
    <recommendedName>
        <fullName evidence="9">Protein translocase subunit SecE</fullName>
    </recommendedName>
</protein>
<dbReference type="PANTHER" id="PTHR33910:SF1">
    <property type="entry name" value="PROTEIN TRANSLOCASE SUBUNIT SECE"/>
    <property type="match status" value="1"/>
</dbReference>
<comment type="similarity">
    <text evidence="9">Belongs to the SecE/SEC61-gamma family.</text>
</comment>
<comment type="function">
    <text evidence="9">Essential subunit of the Sec protein translocation channel SecYEG. Clamps together the 2 halves of SecY. May contact the channel plug during translocation.</text>
</comment>
<dbReference type="GO" id="GO:0043952">
    <property type="term" value="P:protein transport by the Sec complex"/>
    <property type="evidence" value="ECO:0007669"/>
    <property type="project" value="UniProtKB-UniRule"/>
</dbReference>
<evidence type="ECO:0000256" key="1">
    <source>
        <dbReference type="ARBA" id="ARBA00004370"/>
    </source>
</evidence>
<dbReference type="InterPro" id="IPR038379">
    <property type="entry name" value="SecE_sf"/>
</dbReference>
<keyword evidence="13" id="KW-1185">Reference proteome</keyword>
<organism evidence="10 12">
    <name type="scientific">Candidatus Chlorohelix allophototropha</name>
    <dbReference type="NCBI Taxonomy" id="3003348"/>
    <lineage>
        <taxon>Bacteria</taxon>
        <taxon>Bacillati</taxon>
        <taxon>Chloroflexota</taxon>
        <taxon>Chloroflexia</taxon>
        <taxon>Candidatus Chloroheliales</taxon>
        <taxon>Candidatus Chloroheliaceae</taxon>
        <taxon>Candidatus Chlorohelix</taxon>
    </lineage>
</organism>
<dbReference type="GO" id="GO:0005886">
    <property type="term" value="C:plasma membrane"/>
    <property type="evidence" value="ECO:0007669"/>
    <property type="project" value="UniProtKB-SubCell"/>
</dbReference>
<reference evidence="10 12" key="1">
    <citation type="submission" date="2020-06" db="EMBL/GenBank/DDBJ databases">
        <title>Anoxygenic phototrophic Chloroflexota member uses a Type I reaction center.</title>
        <authorList>
            <person name="Tsuji J.M."/>
            <person name="Shaw N.A."/>
            <person name="Nagashima S."/>
            <person name="Venkiteswaran J."/>
            <person name="Schiff S.L."/>
            <person name="Hanada S."/>
            <person name="Tank M."/>
            <person name="Neufeld J.D."/>
        </authorList>
    </citation>
    <scope>NUCLEOTIDE SEQUENCE [LARGE SCALE GENOMIC DNA]</scope>
    <source>
        <strain evidence="10">L227-S17</strain>
    </source>
</reference>
<keyword evidence="2 9" id="KW-0813">Transport</keyword>
<dbReference type="Proteomes" id="UP001431572">
    <property type="component" value="Chromosome 2"/>
</dbReference>
<evidence type="ECO:0000256" key="5">
    <source>
        <dbReference type="ARBA" id="ARBA00022927"/>
    </source>
</evidence>
<evidence type="ECO:0000256" key="4">
    <source>
        <dbReference type="ARBA" id="ARBA00022692"/>
    </source>
</evidence>
<dbReference type="Gene3D" id="1.20.5.1030">
    <property type="entry name" value="Preprotein translocase secy subunit"/>
    <property type="match status" value="1"/>
</dbReference>
<evidence type="ECO:0000256" key="2">
    <source>
        <dbReference type="ARBA" id="ARBA00022448"/>
    </source>
</evidence>
<dbReference type="Proteomes" id="UP000521676">
    <property type="component" value="Unassembled WGS sequence"/>
</dbReference>
<comment type="subunit">
    <text evidence="9">Component of the Sec protein translocase complex. Heterotrimer consisting of SecY, SecE and SecG subunits. The heterotrimers can form oligomers, although 1 heterotrimer is thought to be able to translocate proteins. Interacts with the ribosome. Interacts with SecDF, and other proteins may be involved. Interacts with SecA.</text>
</comment>
<evidence type="ECO:0000256" key="7">
    <source>
        <dbReference type="ARBA" id="ARBA00023010"/>
    </source>
</evidence>
<name>A0A8T7M8H1_9CHLR</name>
<evidence type="ECO:0000313" key="10">
    <source>
        <dbReference type="EMBL" id="NWJ48457.1"/>
    </source>
</evidence>
<reference evidence="11" key="2">
    <citation type="journal article" date="2024" name="Nature">
        <title>Anoxygenic phototroph of the Chloroflexota uses a type I reaction centre.</title>
        <authorList>
            <person name="Tsuji J.M."/>
            <person name="Shaw N.A."/>
            <person name="Nagashima S."/>
            <person name="Venkiteswaran J.J."/>
            <person name="Schiff S.L."/>
            <person name="Watanabe T."/>
            <person name="Fukui M."/>
            <person name="Hanada S."/>
            <person name="Tank M."/>
            <person name="Neufeld J.D."/>
        </authorList>
    </citation>
    <scope>NUCLEOTIDE SEQUENCE</scope>
    <source>
        <strain evidence="11">L227-S17</strain>
    </source>
</reference>
<dbReference type="InterPro" id="IPR005807">
    <property type="entry name" value="SecE_bac"/>
</dbReference>
<dbReference type="GO" id="GO:0006605">
    <property type="term" value="P:protein targeting"/>
    <property type="evidence" value="ECO:0007669"/>
    <property type="project" value="UniProtKB-UniRule"/>
</dbReference>
<dbReference type="EMBL" id="JACATZ010000003">
    <property type="protein sequence ID" value="NWJ48457.1"/>
    <property type="molecule type" value="Genomic_DNA"/>
</dbReference>
<evidence type="ECO:0000256" key="9">
    <source>
        <dbReference type="HAMAP-Rule" id="MF_00422"/>
    </source>
</evidence>
<dbReference type="EMBL" id="CP128400">
    <property type="protein sequence ID" value="WJW68391.1"/>
    <property type="molecule type" value="Genomic_DNA"/>
</dbReference>
<keyword evidence="3 9" id="KW-1003">Cell membrane</keyword>
<evidence type="ECO:0000313" key="13">
    <source>
        <dbReference type="Proteomes" id="UP001431572"/>
    </source>
</evidence>
<keyword evidence="4 9" id="KW-0812">Transmembrane</keyword>
<evidence type="ECO:0000313" key="11">
    <source>
        <dbReference type="EMBL" id="WJW68391.1"/>
    </source>
</evidence>
<dbReference type="InterPro" id="IPR001901">
    <property type="entry name" value="Translocase_SecE/Sec61-g"/>
</dbReference>
<accession>A0A8T7M8H1</accession>
<comment type="subcellular location">
    <subcellularLocation>
        <location evidence="9">Cell membrane</location>
        <topology evidence="9">Single-pass membrane protein</topology>
    </subcellularLocation>
    <subcellularLocation>
        <location evidence="1">Membrane</location>
    </subcellularLocation>
</comment>
<dbReference type="PANTHER" id="PTHR33910">
    <property type="entry name" value="PROTEIN TRANSLOCASE SUBUNIT SECE"/>
    <property type="match status" value="1"/>
</dbReference>
<evidence type="ECO:0000256" key="8">
    <source>
        <dbReference type="ARBA" id="ARBA00023136"/>
    </source>
</evidence>
<dbReference type="GO" id="GO:0065002">
    <property type="term" value="P:intracellular protein transmembrane transport"/>
    <property type="evidence" value="ECO:0007669"/>
    <property type="project" value="UniProtKB-UniRule"/>
</dbReference>
<keyword evidence="6 9" id="KW-1133">Transmembrane helix</keyword>
<dbReference type="AlphaFoldDB" id="A0A8T7M8H1"/>
<keyword evidence="8 9" id="KW-0472">Membrane</keyword>
<evidence type="ECO:0000313" key="12">
    <source>
        <dbReference type="Proteomes" id="UP000521676"/>
    </source>
</evidence>
<evidence type="ECO:0000256" key="6">
    <source>
        <dbReference type="ARBA" id="ARBA00022989"/>
    </source>
</evidence>
<dbReference type="PRINTS" id="PR01650">
    <property type="entry name" value="SECETRNLCASE"/>
</dbReference>
<dbReference type="PROSITE" id="PS01067">
    <property type="entry name" value="SECE_SEC61G"/>
    <property type="match status" value="1"/>
</dbReference>
<dbReference type="NCBIfam" id="TIGR00964">
    <property type="entry name" value="secE_bact"/>
    <property type="match status" value="1"/>
</dbReference>
<dbReference type="GO" id="GO:0009306">
    <property type="term" value="P:protein secretion"/>
    <property type="evidence" value="ECO:0007669"/>
    <property type="project" value="UniProtKB-UniRule"/>
</dbReference>
<gene>
    <name evidence="9 10" type="primary">secE</name>
    <name evidence="10" type="ORF">HXX08_21585</name>
    <name evidence="11" type="ORF">OZ401_004001</name>
</gene>
<dbReference type="GO" id="GO:0008320">
    <property type="term" value="F:protein transmembrane transporter activity"/>
    <property type="evidence" value="ECO:0007669"/>
    <property type="project" value="UniProtKB-UniRule"/>
</dbReference>
<proteinExistence type="inferred from homology"/>
<sequence length="76" mass="8388">MADKSLLDDPSIEPPLVRFAKDSKEEMDKVEWPSRKETRNMTIVVIALSGVMAVVLGALDLILTGLYGLLRGLFNV</sequence>
<dbReference type="Pfam" id="PF00584">
    <property type="entry name" value="SecE"/>
    <property type="match status" value="1"/>
</dbReference>
<dbReference type="RefSeq" id="WP_341470296.1">
    <property type="nucleotide sequence ID" value="NZ_CP128400.1"/>
</dbReference>
<dbReference type="HAMAP" id="MF_00422">
    <property type="entry name" value="SecE"/>
    <property type="match status" value="1"/>
</dbReference>